<comment type="caution">
    <text evidence="6">The sequence shown here is derived from an EMBL/GenBank/DDBJ whole genome shotgun (WGS) entry which is preliminary data.</text>
</comment>
<dbReference type="GO" id="GO:0098046">
    <property type="term" value="C:type V protein secretion system complex"/>
    <property type="evidence" value="ECO:0007669"/>
    <property type="project" value="TreeGrafter"/>
</dbReference>
<keyword evidence="2" id="KW-0812">Transmembrane</keyword>
<name>A0A4Q1AZ82_9BACT</name>
<sequence>MKNISLKIKSLLILSLFTCINLYGVDIPTIGDVLKEVTPPKIEKEKKVLPPLQSEDEEYKKVFEDGKKVYIKRFLIHNAKHISNKDLKTIVKPFENKELSFKDIQDITSLITKKYRQKGYFVARAYIPVQNLQKQENILKISIIEGKYSKFKLENNSLVKDSILQGNLDDIKNIEEGTISTKSLQRALLIINDTPGVTISSTQIKPGKEVGTSDFIIGTSSSKKYDGYVITDNYGSKYTGKHRVMAGININSPFKIGDKISLTALSSQNSDLLNGSLAYNFPLHKNGLRGEVSFSKTTYELGSTYKELDALGSSNSIIAKLSYPLIRSNNQNLETYFKTSYNNMEDKINSTSTTLGKDTIVALIGLDYTKDSIVFNKYLQSSINFYLTGGRLSFDTQEDTQNDENGANTNGDFSKVNLEVNQNLNINKYFSWKNSLQLQYALGNKNLDGSQDLSIG</sequence>
<dbReference type="PANTHER" id="PTHR34597:SF1">
    <property type="entry name" value="HEME_HEMOPEXIN TRANSPORTER PROTEIN HUXB"/>
    <property type="match status" value="1"/>
</dbReference>
<keyword evidence="1" id="KW-0472">Membrane</keyword>
<proteinExistence type="predicted"/>
<evidence type="ECO:0000313" key="7">
    <source>
        <dbReference type="Proteomes" id="UP000289718"/>
    </source>
</evidence>
<evidence type="ECO:0000259" key="4">
    <source>
        <dbReference type="Pfam" id="PF03865"/>
    </source>
</evidence>
<evidence type="ECO:0000259" key="5">
    <source>
        <dbReference type="Pfam" id="PF08479"/>
    </source>
</evidence>
<evidence type="ECO:0000256" key="1">
    <source>
        <dbReference type="ARBA" id="ARBA00022452"/>
    </source>
</evidence>
<keyword evidence="1" id="KW-1134">Transmembrane beta strand</keyword>
<dbReference type="Gene3D" id="2.40.160.50">
    <property type="entry name" value="membrane protein fhac: a member of the omp85/tpsb transporter family"/>
    <property type="match status" value="1"/>
</dbReference>
<keyword evidence="7" id="KW-1185">Reference proteome</keyword>
<organism evidence="6 7">
    <name type="scientific">Halarcobacter mediterraneus</name>
    <dbReference type="NCBI Taxonomy" id="2023153"/>
    <lineage>
        <taxon>Bacteria</taxon>
        <taxon>Pseudomonadati</taxon>
        <taxon>Campylobacterota</taxon>
        <taxon>Epsilonproteobacteria</taxon>
        <taxon>Campylobacterales</taxon>
        <taxon>Arcobacteraceae</taxon>
        <taxon>Halarcobacter</taxon>
    </lineage>
</organism>
<dbReference type="AlphaFoldDB" id="A0A4Q1AZ82"/>
<evidence type="ECO:0000256" key="3">
    <source>
        <dbReference type="ARBA" id="ARBA00023237"/>
    </source>
</evidence>
<dbReference type="Proteomes" id="UP000289718">
    <property type="component" value="Unassembled WGS sequence"/>
</dbReference>
<feature type="domain" description="Polypeptide-transport-associated ShlB-type" evidence="5">
    <location>
        <begin position="71"/>
        <end position="146"/>
    </location>
</feature>
<dbReference type="GO" id="GO:0046819">
    <property type="term" value="P:protein secretion by the type V secretion system"/>
    <property type="evidence" value="ECO:0007669"/>
    <property type="project" value="TreeGrafter"/>
</dbReference>
<evidence type="ECO:0000313" key="6">
    <source>
        <dbReference type="EMBL" id="RXK11446.1"/>
    </source>
</evidence>
<gene>
    <name evidence="6" type="ORF">CP965_13990</name>
</gene>
<dbReference type="InterPro" id="IPR005565">
    <property type="entry name" value="Hemolysn_activator_HlyB_C"/>
</dbReference>
<feature type="domain" description="Haemolysin activator HlyB C-terminal" evidence="4">
    <location>
        <begin position="211"/>
        <end position="456"/>
    </location>
</feature>
<dbReference type="InterPro" id="IPR051544">
    <property type="entry name" value="TPS_OM_transporter"/>
</dbReference>
<dbReference type="RefSeq" id="WP_164971039.1">
    <property type="nucleotide sequence ID" value="NZ_NXIE01000013.1"/>
</dbReference>
<reference evidence="6 7" key="1">
    <citation type="submission" date="2017-09" db="EMBL/GenBank/DDBJ databases">
        <title>Genomics of the genus Arcobacter.</title>
        <authorList>
            <person name="Perez-Cataluna A."/>
            <person name="Figueras M.J."/>
            <person name="Salas-Masso N."/>
        </authorList>
    </citation>
    <scope>NUCLEOTIDE SEQUENCE [LARGE SCALE GENOMIC DNA]</scope>
    <source>
        <strain evidence="6 7">F156-34</strain>
    </source>
</reference>
<accession>A0A4Q1AZ82</accession>
<dbReference type="Pfam" id="PF08479">
    <property type="entry name" value="POTRA_2"/>
    <property type="match status" value="1"/>
</dbReference>
<protein>
    <submittedName>
        <fullName evidence="6">Hemin-binding protein</fullName>
    </submittedName>
</protein>
<feature type="non-terminal residue" evidence="6">
    <location>
        <position position="456"/>
    </location>
</feature>
<evidence type="ECO:0000256" key="2">
    <source>
        <dbReference type="ARBA" id="ARBA00022692"/>
    </source>
</evidence>
<keyword evidence="3" id="KW-0998">Cell outer membrane</keyword>
<dbReference type="EMBL" id="NXIE01000013">
    <property type="protein sequence ID" value="RXK11446.1"/>
    <property type="molecule type" value="Genomic_DNA"/>
</dbReference>
<dbReference type="GO" id="GO:0008320">
    <property type="term" value="F:protein transmembrane transporter activity"/>
    <property type="evidence" value="ECO:0007669"/>
    <property type="project" value="TreeGrafter"/>
</dbReference>
<dbReference type="PANTHER" id="PTHR34597">
    <property type="entry name" value="SLR1661 PROTEIN"/>
    <property type="match status" value="1"/>
</dbReference>
<dbReference type="InterPro" id="IPR013686">
    <property type="entry name" value="Polypept-transport_assoc_ShlB"/>
</dbReference>
<dbReference type="Pfam" id="PF03865">
    <property type="entry name" value="ShlB"/>
    <property type="match status" value="1"/>
</dbReference>
<dbReference type="Gene3D" id="3.10.20.310">
    <property type="entry name" value="membrane protein fhac"/>
    <property type="match status" value="1"/>
</dbReference>